<protein>
    <submittedName>
        <fullName evidence="2">Pyruvate kinase</fullName>
        <ecNumber evidence="2">2.7.1.40</ecNumber>
    </submittedName>
</protein>
<reference evidence="2 3" key="1">
    <citation type="submission" date="2018-03" db="EMBL/GenBank/DDBJ databases">
        <title>Cross-interface Injection: A General Nanoliter Liquid Handling Method Applied to Single Cells Genome Amplification Automated Nanoliter Liquid Handling Applied to Single Cell Multiple Displacement Amplification.</title>
        <authorList>
            <person name="Yun J."/>
            <person name="Xu P."/>
            <person name="Xu J."/>
            <person name="Dai X."/>
            <person name="Wang Y."/>
            <person name="Zheng X."/>
            <person name="Cao C."/>
            <person name="Yi Q."/>
            <person name="Zhu Y."/>
            <person name="Wang L."/>
            <person name="Dong Z."/>
            <person name="Huang Y."/>
            <person name="Huang L."/>
            <person name="Du W."/>
        </authorList>
    </citation>
    <scope>NUCLEOTIDE SEQUENCE [LARGE SCALE GENOMIC DNA]</scope>
    <source>
        <strain evidence="2 3">Z-E1-2</strain>
    </source>
</reference>
<comment type="caution">
    <text evidence="2">The sequence shown here is derived from an EMBL/GenBank/DDBJ whole genome shotgun (WGS) entry which is preliminary data.</text>
</comment>
<dbReference type="InterPro" id="IPR001697">
    <property type="entry name" value="Pyr_Knase"/>
</dbReference>
<dbReference type="InterPro" id="IPR015795">
    <property type="entry name" value="Pyrv_Knase_C"/>
</dbReference>
<dbReference type="Gene3D" id="3.20.20.60">
    <property type="entry name" value="Phosphoenolpyruvate-binding domains"/>
    <property type="match status" value="1"/>
</dbReference>
<dbReference type="GO" id="GO:0004743">
    <property type="term" value="F:pyruvate kinase activity"/>
    <property type="evidence" value="ECO:0007669"/>
    <property type="project" value="UniProtKB-EC"/>
</dbReference>
<dbReference type="SUPFAM" id="SSF52935">
    <property type="entry name" value="PK C-terminal domain-like"/>
    <property type="match status" value="1"/>
</dbReference>
<dbReference type="GO" id="GO:0016301">
    <property type="term" value="F:kinase activity"/>
    <property type="evidence" value="ECO:0007669"/>
    <property type="project" value="UniProtKB-KW"/>
</dbReference>
<dbReference type="EMBL" id="PYVS01000028">
    <property type="protein sequence ID" value="PTB83000.1"/>
    <property type="molecule type" value="Genomic_DNA"/>
</dbReference>
<feature type="domain" description="Pyruvate kinase C-terminal" evidence="1">
    <location>
        <begin position="54"/>
        <end position="169"/>
    </location>
</feature>
<dbReference type="GO" id="GO:0000287">
    <property type="term" value="F:magnesium ion binding"/>
    <property type="evidence" value="ECO:0007669"/>
    <property type="project" value="InterPro"/>
</dbReference>
<feature type="non-terminal residue" evidence="2">
    <location>
        <position position="1"/>
    </location>
</feature>
<keyword evidence="2" id="KW-0418">Kinase</keyword>
<dbReference type="InterPro" id="IPR040442">
    <property type="entry name" value="Pyrv_kinase-like_dom_sf"/>
</dbReference>
<dbReference type="Gene3D" id="3.40.1380.20">
    <property type="entry name" value="Pyruvate kinase, C-terminal domain"/>
    <property type="match status" value="1"/>
</dbReference>
<dbReference type="Proteomes" id="UP000243022">
    <property type="component" value="Unassembled WGS sequence"/>
</dbReference>
<dbReference type="EC" id="2.7.1.40" evidence="2"/>
<keyword evidence="2" id="KW-0808">Transferase</keyword>
<name>A0A2T4CN68_9GAMM</name>
<gene>
    <name evidence="2" type="ORF">C9986_01780</name>
</gene>
<evidence type="ECO:0000259" key="1">
    <source>
        <dbReference type="Pfam" id="PF02887"/>
    </source>
</evidence>
<proteinExistence type="predicted"/>
<organism evidence="2 3">
    <name type="scientific">Pseudidiomarina aestuarii</name>
    <dbReference type="NCBI Taxonomy" id="624146"/>
    <lineage>
        <taxon>Bacteria</taxon>
        <taxon>Pseudomonadati</taxon>
        <taxon>Pseudomonadota</taxon>
        <taxon>Gammaproteobacteria</taxon>
        <taxon>Alteromonadales</taxon>
        <taxon>Idiomarinaceae</taxon>
        <taxon>Pseudidiomarina</taxon>
    </lineage>
</organism>
<evidence type="ECO:0000313" key="3">
    <source>
        <dbReference type="Proteomes" id="UP000243022"/>
    </source>
</evidence>
<dbReference type="InterPro" id="IPR036918">
    <property type="entry name" value="Pyrv_Knase_C_sf"/>
</dbReference>
<dbReference type="Pfam" id="PF02887">
    <property type="entry name" value="PK_C"/>
    <property type="match status" value="1"/>
</dbReference>
<dbReference type="AlphaFoldDB" id="A0A2T4CN68"/>
<dbReference type="GO" id="GO:0030955">
    <property type="term" value="F:potassium ion binding"/>
    <property type="evidence" value="ECO:0007669"/>
    <property type="project" value="InterPro"/>
</dbReference>
<dbReference type="PANTHER" id="PTHR11817">
    <property type="entry name" value="PYRUVATE KINASE"/>
    <property type="match status" value="1"/>
</dbReference>
<keyword evidence="2" id="KW-0670">Pyruvate</keyword>
<accession>A0A2T4CN68</accession>
<evidence type="ECO:0000313" key="2">
    <source>
        <dbReference type="EMBL" id="PTB83000.1"/>
    </source>
</evidence>
<sequence>DGTDAVMLSAETAAGKHPIATVKAMAEICLGAETHPSTALDRNDLDETFNNIQEATAITAMYAATHLTGVKAIIALTESGSTAKLMSRITSQLPIFSLSRHAESRARCALYRGVYPIAFDSTKSKPEQLVNDAINEIKLRGHLNVGDLVILTHGDVMETVGSTNTCKIIEVK</sequence>